<dbReference type="InterPro" id="IPR052054">
    <property type="entry name" value="Oxidative_DNA_repair_enzyme"/>
</dbReference>
<dbReference type="InterPro" id="IPR011257">
    <property type="entry name" value="DNA_glycosylase"/>
</dbReference>
<comment type="catalytic activity">
    <reaction evidence="9">
        <text>2'-deoxyribonucleotide-(2'-deoxyribose 5'-phosphate)-2'-deoxyribonucleotide-DNA = a 3'-end 2'-deoxyribonucleotide-(2,3-dehydro-2,3-deoxyribose 5'-phosphate)-DNA + a 5'-end 5'-phospho-2'-deoxyribonucleoside-DNA + H(+)</text>
        <dbReference type="Rhea" id="RHEA:66592"/>
        <dbReference type="Rhea" id="RHEA-COMP:13180"/>
        <dbReference type="Rhea" id="RHEA-COMP:16897"/>
        <dbReference type="Rhea" id="RHEA-COMP:17067"/>
        <dbReference type="ChEBI" id="CHEBI:15378"/>
        <dbReference type="ChEBI" id="CHEBI:136412"/>
        <dbReference type="ChEBI" id="CHEBI:157695"/>
        <dbReference type="ChEBI" id="CHEBI:167181"/>
        <dbReference type="EC" id="4.2.99.18"/>
    </reaction>
</comment>
<dbReference type="RefSeq" id="WP_120467020.1">
    <property type="nucleotide sequence ID" value="NZ_CATAJS010000027.1"/>
</dbReference>
<dbReference type="SMART" id="SM00478">
    <property type="entry name" value="ENDO3c"/>
    <property type="match status" value="1"/>
</dbReference>
<keyword evidence="7" id="KW-0511">Multifunctional enzyme</keyword>
<dbReference type="InterPro" id="IPR023170">
    <property type="entry name" value="HhH_base_excis_C"/>
</dbReference>
<dbReference type="Pfam" id="PF00730">
    <property type="entry name" value="HhH-GPD"/>
    <property type="match status" value="1"/>
</dbReference>
<dbReference type="InterPro" id="IPR012904">
    <property type="entry name" value="OGG_N"/>
</dbReference>
<dbReference type="EC" id="4.2.99.18" evidence="2"/>
<evidence type="ECO:0000256" key="4">
    <source>
        <dbReference type="ARBA" id="ARBA00022801"/>
    </source>
</evidence>
<gene>
    <name evidence="11" type="ORF">D7V94_04000</name>
</gene>
<dbReference type="GO" id="GO:0003684">
    <property type="term" value="F:damaged DNA binding"/>
    <property type="evidence" value="ECO:0007669"/>
    <property type="project" value="InterPro"/>
</dbReference>
<evidence type="ECO:0000256" key="6">
    <source>
        <dbReference type="ARBA" id="ARBA00023239"/>
    </source>
</evidence>
<evidence type="ECO:0000259" key="10">
    <source>
        <dbReference type="SMART" id="SM00478"/>
    </source>
</evidence>
<dbReference type="AlphaFoldDB" id="A0A3A9AP33"/>
<comment type="similarity">
    <text evidence="1">Belongs to the type-1 OGG1 family.</text>
</comment>
<reference evidence="11 12" key="1">
    <citation type="submission" date="2018-09" db="EMBL/GenBank/DDBJ databases">
        <title>Murine metabolic-syndrome-specific gut microbial biobank.</title>
        <authorList>
            <person name="Liu C."/>
        </authorList>
    </citation>
    <scope>NUCLEOTIDE SEQUENCE [LARGE SCALE GENOMIC DNA]</scope>
    <source>
        <strain evidence="11 12">0.1xD8-82</strain>
    </source>
</reference>
<dbReference type="Pfam" id="PF07934">
    <property type="entry name" value="OGG_N"/>
    <property type="match status" value="1"/>
</dbReference>
<evidence type="ECO:0000256" key="3">
    <source>
        <dbReference type="ARBA" id="ARBA00022763"/>
    </source>
</evidence>
<dbReference type="OrthoDB" id="9798522at2"/>
<evidence type="ECO:0000256" key="2">
    <source>
        <dbReference type="ARBA" id="ARBA00012720"/>
    </source>
</evidence>
<evidence type="ECO:0000256" key="1">
    <source>
        <dbReference type="ARBA" id="ARBA00010679"/>
    </source>
</evidence>
<dbReference type="Proteomes" id="UP000280696">
    <property type="component" value="Unassembled WGS sequence"/>
</dbReference>
<dbReference type="SUPFAM" id="SSF55945">
    <property type="entry name" value="TATA-box binding protein-like"/>
    <property type="match status" value="1"/>
</dbReference>
<evidence type="ECO:0000256" key="7">
    <source>
        <dbReference type="ARBA" id="ARBA00023268"/>
    </source>
</evidence>
<keyword evidence="3" id="KW-0227">DNA damage</keyword>
<dbReference type="GO" id="GO:0006284">
    <property type="term" value="P:base-excision repair"/>
    <property type="evidence" value="ECO:0007669"/>
    <property type="project" value="InterPro"/>
</dbReference>
<dbReference type="GO" id="GO:0006289">
    <property type="term" value="P:nucleotide-excision repair"/>
    <property type="evidence" value="ECO:0007669"/>
    <property type="project" value="InterPro"/>
</dbReference>
<dbReference type="Gene3D" id="3.30.310.260">
    <property type="match status" value="1"/>
</dbReference>
<sequence>MIWVEKENFSIKQICDSGQCFRLRKLESSLPASYRHDSLGKGRSAVTETERYGITAFGRFLEIEEGADDIIFHCTAEEFEQIWKGYFDLEEDYGKIIGLIDEKDDYLLKAAAFGSGVRILRQDLWEVIVSFIISQQNNIKRIRKCIDYLCEKYGEKKQTKSGIIYYDFPTPGALADASLEDLYACNLGYRSRYIHKTAASIAEGQIDLNAIGRMGYEEAKTELLKLHGVGVKVAECICLFALHKTEAFPVDTHIHKVLGEQYPGGFEAERYKGYEGILQQYIFYYDLMNG</sequence>
<dbReference type="EMBL" id="RAYQ01000003">
    <property type="protein sequence ID" value="RKI93152.1"/>
    <property type="molecule type" value="Genomic_DNA"/>
</dbReference>
<dbReference type="PANTHER" id="PTHR10242:SF2">
    <property type="entry name" value="N-GLYCOSYLASE_DNA LYASE"/>
    <property type="match status" value="1"/>
</dbReference>
<accession>A0A3A9AP33</accession>
<dbReference type="CDD" id="cd00056">
    <property type="entry name" value="ENDO3c"/>
    <property type="match status" value="1"/>
</dbReference>
<dbReference type="Gene3D" id="1.10.340.30">
    <property type="entry name" value="Hypothetical protein, domain 2"/>
    <property type="match status" value="1"/>
</dbReference>
<keyword evidence="5" id="KW-0234">DNA repair</keyword>
<keyword evidence="6" id="KW-0456">Lyase</keyword>
<evidence type="ECO:0000256" key="9">
    <source>
        <dbReference type="ARBA" id="ARBA00044632"/>
    </source>
</evidence>
<dbReference type="SUPFAM" id="SSF48150">
    <property type="entry name" value="DNA-glycosylase"/>
    <property type="match status" value="1"/>
</dbReference>
<keyword evidence="8" id="KW-0326">Glycosidase</keyword>
<feature type="domain" description="HhH-GPD" evidence="10">
    <location>
        <begin position="133"/>
        <end position="287"/>
    </location>
</feature>
<evidence type="ECO:0000256" key="8">
    <source>
        <dbReference type="ARBA" id="ARBA00023295"/>
    </source>
</evidence>
<keyword evidence="12" id="KW-1185">Reference proteome</keyword>
<dbReference type="Gene3D" id="1.10.1670.10">
    <property type="entry name" value="Helix-hairpin-Helix base-excision DNA repair enzymes (C-terminal)"/>
    <property type="match status" value="1"/>
</dbReference>
<dbReference type="GO" id="GO:0008534">
    <property type="term" value="F:oxidized purine nucleobase lesion DNA N-glycosylase activity"/>
    <property type="evidence" value="ECO:0007669"/>
    <property type="project" value="InterPro"/>
</dbReference>
<evidence type="ECO:0000313" key="12">
    <source>
        <dbReference type="Proteomes" id="UP000280696"/>
    </source>
</evidence>
<name>A0A3A9AP33_9FIRM</name>
<dbReference type="PANTHER" id="PTHR10242">
    <property type="entry name" value="8-OXOGUANINE DNA GLYCOSYLASE"/>
    <property type="match status" value="1"/>
</dbReference>
<evidence type="ECO:0000256" key="5">
    <source>
        <dbReference type="ARBA" id="ARBA00023204"/>
    </source>
</evidence>
<comment type="caution">
    <text evidence="11">The sequence shown here is derived from an EMBL/GenBank/DDBJ whole genome shotgun (WGS) entry which is preliminary data.</text>
</comment>
<keyword evidence="4" id="KW-0378">Hydrolase</keyword>
<dbReference type="InterPro" id="IPR003265">
    <property type="entry name" value="HhH-GPD_domain"/>
</dbReference>
<organism evidence="11 12">
    <name type="scientific">Parablautia intestinalis</name>
    <dbReference type="NCBI Taxonomy" id="2320100"/>
    <lineage>
        <taxon>Bacteria</taxon>
        <taxon>Bacillati</taxon>
        <taxon>Bacillota</taxon>
        <taxon>Clostridia</taxon>
        <taxon>Lachnospirales</taxon>
        <taxon>Lachnospiraceae</taxon>
        <taxon>Parablautia</taxon>
    </lineage>
</organism>
<proteinExistence type="inferred from homology"/>
<protein>
    <recommendedName>
        <fullName evidence="2">DNA-(apurinic or apyrimidinic site) lyase</fullName>
        <ecNumber evidence="2">4.2.99.18</ecNumber>
    </recommendedName>
</protein>
<evidence type="ECO:0000313" key="11">
    <source>
        <dbReference type="EMBL" id="RKI93152.1"/>
    </source>
</evidence>
<dbReference type="GO" id="GO:0140078">
    <property type="term" value="F:class I DNA-(apurinic or apyrimidinic site) endonuclease activity"/>
    <property type="evidence" value="ECO:0007669"/>
    <property type="project" value="UniProtKB-EC"/>
</dbReference>